<dbReference type="InterPro" id="IPR011701">
    <property type="entry name" value="MFS"/>
</dbReference>
<keyword evidence="12" id="KW-1185">Reference proteome</keyword>
<keyword evidence="6 9" id="KW-1133">Transmembrane helix</keyword>
<dbReference type="InterPro" id="IPR020846">
    <property type="entry name" value="MFS_dom"/>
</dbReference>
<evidence type="ECO:0000256" key="8">
    <source>
        <dbReference type="SAM" id="MobiDB-lite"/>
    </source>
</evidence>
<feature type="transmembrane region" description="Helical" evidence="9">
    <location>
        <begin position="419"/>
        <end position="443"/>
    </location>
</feature>
<feature type="transmembrane region" description="Helical" evidence="9">
    <location>
        <begin position="333"/>
        <end position="365"/>
    </location>
</feature>
<dbReference type="AlphaFoldDB" id="A0A934IBY7"/>
<evidence type="ECO:0000256" key="1">
    <source>
        <dbReference type="ARBA" id="ARBA00004651"/>
    </source>
</evidence>
<dbReference type="InterPro" id="IPR005829">
    <property type="entry name" value="Sugar_transporter_CS"/>
</dbReference>
<evidence type="ECO:0000256" key="6">
    <source>
        <dbReference type="ARBA" id="ARBA00022989"/>
    </source>
</evidence>
<feature type="transmembrane region" description="Helical" evidence="9">
    <location>
        <begin position="184"/>
        <end position="202"/>
    </location>
</feature>
<dbReference type="GO" id="GO:1990961">
    <property type="term" value="P:xenobiotic detoxification by transmembrane export across the plasma membrane"/>
    <property type="evidence" value="ECO:0007669"/>
    <property type="project" value="InterPro"/>
</dbReference>
<keyword evidence="3" id="KW-0813">Transport</keyword>
<dbReference type="CDD" id="cd17320">
    <property type="entry name" value="MFS_MdfA_MDR_like"/>
    <property type="match status" value="1"/>
</dbReference>
<dbReference type="PROSITE" id="PS50850">
    <property type="entry name" value="MFS"/>
    <property type="match status" value="1"/>
</dbReference>
<feature type="transmembrane region" description="Helical" evidence="9">
    <location>
        <begin position="300"/>
        <end position="321"/>
    </location>
</feature>
<keyword evidence="5 9" id="KW-0812">Transmembrane</keyword>
<feature type="transmembrane region" description="Helical" evidence="9">
    <location>
        <begin position="60"/>
        <end position="79"/>
    </location>
</feature>
<dbReference type="EMBL" id="JAEINH010000006">
    <property type="protein sequence ID" value="MBI9115133.1"/>
    <property type="molecule type" value="Genomic_DNA"/>
</dbReference>
<evidence type="ECO:0000313" key="11">
    <source>
        <dbReference type="EMBL" id="MBI9115133.1"/>
    </source>
</evidence>
<dbReference type="NCBIfam" id="TIGR00710">
    <property type="entry name" value="efflux_Bcr_CflA"/>
    <property type="match status" value="1"/>
</dbReference>
<dbReference type="Proteomes" id="UP000602087">
    <property type="component" value="Unassembled WGS sequence"/>
</dbReference>
<sequence>MSRASTRGWPRNRTPRSTRWSSSTEVPTSAGRSNRYDPLVTRPIPDPAPPTRSRASNARWVLMLGSLAALPAITTDMYLPSLPAVASDLGTSTTAAQLTMSGMLLGGAVGQLVIGPFSDRYGRRLPVIVGIVLHVITSLLCSVAPTIEALVALRVVQGFFNAAAAVVAIAVIRDRFVGSAAARLLSQLMLVIGVAPLFAPTIGQVVAGQWQWRAVFYVLALVGVVLALVVWRWLPETLPTERRRIAGPKGVVVGYAQLVRDRHFIALAVLPGLGMAVIMSYVVGSPFVLQEDYGLSPAQFAGVFALNGVALVASAQLNAALVRRVAPVRILRVALVVQLVFAAFLVVVLVTGLGGVVGVVVALWLVLGMQGMIPANASVLALGGYGHMAGTAAALIGALQAGVAGLVSPLVGAFGGHGAAMGGVMIASIAVAVAVLAIATPAYRKGGWHTMENRAAPPPR</sequence>
<dbReference type="PROSITE" id="PS00216">
    <property type="entry name" value="SUGAR_TRANSPORT_1"/>
    <property type="match status" value="1"/>
</dbReference>
<evidence type="ECO:0000256" key="4">
    <source>
        <dbReference type="ARBA" id="ARBA00022475"/>
    </source>
</evidence>
<proteinExistence type="inferred from homology"/>
<dbReference type="GO" id="GO:0042910">
    <property type="term" value="F:xenobiotic transmembrane transporter activity"/>
    <property type="evidence" value="ECO:0007669"/>
    <property type="project" value="InterPro"/>
</dbReference>
<evidence type="ECO:0000256" key="3">
    <source>
        <dbReference type="ARBA" id="ARBA00022448"/>
    </source>
</evidence>
<evidence type="ECO:0000259" key="10">
    <source>
        <dbReference type="PROSITE" id="PS50850"/>
    </source>
</evidence>
<reference evidence="11" key="1">
    <citation type="submission" date="2020-12" db="EMBL/GenBank/DDBJ databases">
        <title>Sanguibacter suaedae sp. nov., isolated from Suaeda aralocaspica.</title>
        <authorList>
            <person name="Ma Q."/>
        </authorList>
    </citation>
    <scope>NUCLEOTIDE SEQUENCE</scope>
    <source>
        <strain evidence="11">YZGR15</strain>
    </source>
</reference>
<feature type="compositionally biased region" description="Low complexity" evidence="8">
    <location>
        <begin position="9"/>
        <end position="24"/>
    </location>
</feature>
<comment type="subcellular location">
    <subcellularLocation>
        <location evidence="1">Cell membrane</location>
        <topology evidence="1">Multi-pass membrane protein</topology>
    </subcellularLocation>
</comment>
<dbReference type="InterPro" id="IPR004812">
    <property type="entry name" value="Efflux_drug-R_Bcr/CmlA"/>
</dbReference>
<feature type="transmembrane region" description="Helical" evidence="9">
    <location>
        <begin position="99"/>
        <end position="118"/>
    </location>
</feature>
<dbReference type="PANTHER" id="PTHR23502:SF132">
    <property type="entry name" value="POLYAMINE TRANSPORTER 2-RELATED"/>
    <property type="match status" value="1"/>
</dbReference>
<organism evidence="11 12">
    <name type="scientific">Sanguibacter suaedae</name>
    <dbReference type="NCBI Taxonomy" id="2795737"/>
    <lineage>
        <taxon>Bacteria</taxon>
        <taxon>Bacillati</taxon>
        <taxon>Actinomycetota</taxon>
        <taxon>Actinomycetes</taxon>
        <taxon>Micrococcales</taxon>
        <taxon>Sanguibacteraceae</taxon>
        <taxon>Sanguibacter</taxon>
    </lineage>
</organism>
<keyword evidence="7 9" id="KW-0472">Membrane</keyword>
<feature type="domain" description="Major facilitator superfamily (MFS) profile" evidence="10">
    <location>
        <begin position="60"/>
        <end position="445"/>
    </location>
</feature>
<evidence type="ECO:0000313" key="12">
    <source>
        <dbReference type="Proteomes" id="UP000602087"/>
    </source>
</evidence>
<evidence type="ECO:0000256" key="9">
    <source>
        <dbReference type="SAM" id="Phobius"/>
    </source>
</evidence>
<dbReference type="InterPro" id="IPR036259">
    <property type="entry name" value="MFS_trans_sf"/>
</dbReference>
<dbReference type="SUPFAM" id="SSF103473">
    <property type="entry name" value="MFS general substrate transporter"/>
    <property type="match status" value="1"/>
</dbReference>
<dbReference type="Pfam" id="PF07690">
    <property type="entry name" value="MFS_1"/>
    <property type="match status" value="1"/>
</dbReference>
<dbReference type="GO" id="GO:0005886">
    <property type="term" value="C:plasma membrane"/>
    <property type="evidence" value="ECO:0007669"/>
    <property type="project" value="UniProtKB-SubCell"/>
</dbReference>
<comment type="similarity">
    <text evidence="2">Belongs to the major facilitator superfamily. Bcr/CmlA family.</text>
</comment>
<feature type="transmembrane region" description="Helical" evidence="9">
    <location>
        <begin position="151"/>
        <end position="172"/>
    </location>
</feature>
<evidence type="ECO:0000256" key="5">
    <source>
        <dbReference type="ARBA" id="ARBA00022692"/>
    </source>
</evidence>
<feature type="transmembrane region" description="Helical" evidence="9">
    <location>
        <begin position="385"/>
        <end position="407"/>
    </location>
</feature>
<keyword evidence="4" id="KW-1003">Cell membrane</keyword>
<comment type="caution">
    <text evidence="11">The sequence shown here is derived from an EMBL/GenBank/DDBJ whole genome shotgun (WGS) entry which is preliminary data.</text>
</comment>
<feature type="transmembrane region" description="Helical" evidence="9">
    <location>
        <begin position="264"/>
        <end position="288"/>
    </location>
</feature>
<evidence type="ECO:0000256" key="2">
    <source>
        <dbReference type="ARBA" id="ARBA00006236"/>
    </source>
</evidence>
<dbReference type="PANTHER" id="PTHR23502">
    <property type="entry name" value="MAJOR FACILITATOR SUPERFAMILY"/>
    <property type="match status" value="1"/>
</dbReference>
<accession>A0A934IBY7</accession>
<feature type="transmembrane region" description="Helical" evidence="9">
    <location>
        <begin position="125"/>
        <end position="145"/>
    </location>
</feature>
<protein>
    <submittedName>
        <fullName evidence="11">Multidrug effflux MFS transporter</fullName>
    </submittedName>
</protein>
<name>A0A934IBY7_9MICO</name>
<feature type="region of interest" description="Disordered" evidence="8">
    <location>
        <begin position="1"/>
        <end position="53"/>
    </location>
</feature>
<dbReference type="Gene3D" id="1.20.1720.10">
    <property type="entry name" value="Multidrug resistance protein D"/>
    <property type="match status" value="1"/>
</dbReference>
<feature type="transmembrane region" description="Helical" evidence="9">
    <location>
        <begin position="214"/>
        <end position="234"/>
    </location>
</feature>
<gene>
    <name evidence="11" type="ORF">JAV76_08950</name>
</gene>
<evidence type="ECO:0000256" key="7">
    <source>
        <dbReference type="ARBA" id="ARBA00023136"/>
    </source>
</evidence>